<dbReference type="GO" id="GO:0008757">
    <property type="term" value="F:S-adenosylmethionine-dependent methyltransferase activity"/>
    <property type="evidence" value="ECO:0007669"/>
    <property type="project" value="InterPro"/>
</dbReference>
<dbReference type="CDD" id="cd02440">
    <property type="entry name" value="AdoMet_MTases"/>
    <property type="match status" value="1"/>
</dbReference>
<proteinExistence type="predicted"/>
<evidence type="ECO:0000259" key="1">
    <source>
        <dbReference type="Pfam" id="PF08241"/>
    </source>
</evidence>
<name>A0A2M8KR93_9BACT</name>
<evidence type="ECO:0000313" key="3">
    <source>
        <dbReference type="Proteomes" id="UP000229554"/>
    </source>
</evidence>
<protein>
    <recommendedName>
        <fullName evidence="1">Methyltransferase type 11 domain-containing protein</fullName>
    </recommendedName>
</protein>
<dbReference type="PANTHER" id="PTHR43861">
    <property type="entry name" value="TRANS-ACONITATE 2-METHYLTRANSFERASE-RELATED"/>
    <property type="match status" value="1"/>
</dbReference>
<dbReference type="InterPro" id="IPR029063">
    <property type="entry name" value="SAM-dependent_MTases_sf"/>
</dbReference>
<dbReference type="EMBL" id="PFED01000204">
    <property type="protein sequence ID" value="PJE62444.1"/>
    <property type="molecule type" value="Genomic_DNA"/>
</dbReference>
<dbReference type="SUPFAM" id="SSF53335">
    <property type="entry name" value="S-adenosyl-L-methionine-dependent methyltransferases"/>
    <property type="match status" value="1"/>
</dbReference>
<dbReference type="AlphaFoldDB" id="A0A2M8KR93"/>
<dbReference type="Gene3D" id="3.40.50.150">
    <property type="entry name" value="Vaccinia Virus protein VP39"/>
    <property type="match status" value="1"/>
</dbReference>
<dbReference type="Proteomes" id="UP000229554">
    <property type="component" value="Unassembled WGS sequence"/>
</dbReference>
<accession>A0A2M8KR93</accession>
<evidence type="ECO:0000313" key="2">
    <source>
        <dbReference type="EMBL" id="PJE62444.1"/>
    </source>
</evidence>
<comment type="caution">
    <text evidence="2">The sequence shown here is derived from an EMBL/GenBank/DDBJ whole genome shotgun (WGS) entry which is preliminary data.</text>
</comment>
<reference evidence="3" key="1">
    <citation type="submission" date="2017-09" db="EMBL/GenBank/DDBJ databases">
        <title>Depth-based differentiation of microbial function through sediment-hosted aquifers and enrichment of novel symbionts in the deep terrestrial subsurface.</title>
        <authorList>
            <person name="Probst A.J."/>
            <person name="Ladd B."/>
            <person name="Jarett J.K."/>
            <person name="Geller-Mcgrath D.E."/>
            <person name="Sieber C.M.K."/>
            <person name="Emerson J.B."/>
            <person name="Anantharaman K."/>
            <person name="Thomas B.C."/>
            <person name="Malmstrom R."/>
            <person name="Stieglmeier M."/>
            <person name="Klingl A."/>
            <person name="Woyke T."/>
            <person name="Ryan C.M."/>
            <person name="Banfield J.F."/>
        </authorList>
    </citation>
    <scope>NUCLEOTIDE SEQUENCE [LARGE SCALE GENOMIC DNA]</scope>
</reference>
<dbReference type="Pfam" id="PF08241">
    <property type="entry name" value="Methyltransf_11"/>
    <property type="match status" value="1"/>
</dbReference>
<sequence length="235" mass="26953">MNSYNQWNSSVSWYDQNMGENGDTLNKEIIFPALLEMIGNVTGKKILDSGCGSGYVSAYIAEKAQSVMGTDFANGFVELCKKKYEAKSNLSFQQQDITKPMSFDDASFDVVISKMVLQYVPTISTFTKESFRILKKDGKLIVIVDHPFNTQFYYAQQIVGKPNQKYTELKDYFNKNEQTKLSLWGKIELTWYPRTVSDYIQAFIKEKFILSEMRELPEIVNGVTVPRILILQFGK</sequence>
<dbReference type="InterPro" id="IPR013216">
    <property type="entry name" value="Methyltransf_11"/>
</dbReference>
<feature type="domain" description="Methyltransferase type 11" evidence="1">
    <location>
        <begin position="47"/>
        <end position="142"/>
    </location>
</feature>
<gene>
    <name evidence="2" type="ORF">COU88_04985</name>
</gene>
<dbReference type="PANTHER" id="PTHR43861:SF1">
    <property type="entry name" value="TRANS-ACONITATE 2-METHYLTRANSFERASE"/>
    <property type="match status" value="1"/>
</dbReference>
<organism evidence="2 3">
    <name type="scientific">Candidatus Roizmanbacteria bacterium CG10_big_fil_rev_8_21_14_0_10_39_6</name>
    <dbReference type="NCBI Taxonomy" id="1974853"/>
    <lineage>
        <taxon>Bacteria</taxon>
        <taxon>Candidatus Roizmaniibacteriota</taxon>
    </lineage>
</organism>